<keyword evidence="3" id="KW-0547">Nucleotide-binding</keyword>
<evidence type="ECO:0000256" key="7">
    <source>
        <dbReference type="ARBA" id="ARBA00023157"/>
    </source>
</evidence>
<dbReference type="PANTHER" id="PTHR21348:SF2">
    <property type="entry name" value="SULFIREDOXIN-1"/>
    <property type="match status" value="1"/>
</dbReference>
<dbReference type="Pfam" id="PF02195">
    <property type="entry name" value="ParB_N"/>
    <property type="match status" value="1"/>
</dbReference>
<dbReference type="Gene3D" id="3.90.1530.10">
    <property type="entry name" value="Conserved hypothetical protein from pyrococcus furiosus pfu- 392566-001, ParB domain"/>
    <property type="match status" value="1"/>
</dbReference>
<comment type="catalytic activity">
    <reaction evidence="8">
        <text>S-hydroxy-S-oxy-L-cysteinyl-[peroxiredoxin] + [protein]-dithiol + ATP = S-hydroxy-L-cysteinyl-[peroxiredoxin] + [protein]-disulfide + ADP + phosphate</text>
        <dbReference type="Rhea" id="RHEA:17545"/>
        <dbReference type="Rhea" id="RHEA-COMP:10593"/>
        <dbReference type="Rhea" id="RHEA-COMP:10594"/>
        <dbReference type="Rhea" id="RHEA-COMP:13681"/>
        <dbReference type="Rhea" id="RHEA-COMP:17976"/>
        <dbReference type="ChEBI" id="CHEBI:29950"/>
        <dbReference type="ChEBI" id="CHEBI:30616"/>
        <dbReference type="ChEBI" id="CHEBI:43474"/>
        <dbReference type="ChEBI" id="CHEBI:50058"/>
        <dbReference type="ChEBI" id="CHEBI:61973"/>
        <dbReference type="ChEBI" id="CHEBI:61974"/>
        <dbReference type="ChEBI" id="CHEBI:456216"/>
        <dbReference type="EC" id="1.8.98.2"/>
    </reaction>
</comment>
<comment type="caution">
    <text evidence="10">The sequence shown here is derived from an EMBL/GenBank/DDBJ whole genome shotgun (WGS) entry which is preliminary data.</text>
</comment>
<sequence>MTAAYGVDVLDGTQLRKAAGNDGNGRQIGTLDRKQPTMALAGSIQSRHLPITQLPLAQILRPIPPVIDAPKVDSMVQTLRGEACDFVPSPAPERIEPGKLPPVDVLHYHSKAQDRDYYFAFGGCHRMQAYEKAGVDVVDVRRFTVLKPMLKMYLGASVDRIVGEEE</sequence>
<evidence type="ECO:0000256" key="1">
    <source>
        <dbReference type="ARBA" id="ARBA00009609"/>
    </source>
</evidence>
<dbReference type="EC" id="1.8.98.2" evidence="2"/>
<keyword evidence="7" id="KW-1015">Disulfide bond</keyword>
<evidence type="ECO:0000256" key="3">
    <source>
        <dbReference type="ARBA" id="ARBA00022741"/>
    </source>
</evidence>
<keyword evidence="4" id="KW-0067">ATP-binding</keyword>
<dbReference type="CDD" id="cd16395">
    <property type="entry name" value="Srx"/>
    <property type="match status" value="1"/>
</dbReference>
<evidence type="ECO:0000256" key="6">
    <source>
        <dbReference type="ARBA" id="ARBA00023002"/>
    </source>
</evidence>
<evidence type="ECO:0000313" key="11">
    <source>
        <dbReference type="Proteomes" id="UP001521116"/>
    </source>
</evidence>
<proteinExistence type="inferred from homology"/>
<reference evidence="10 11" key="1">
    <citation type="submission" date="2024-02" db="EMBL/GenBank/DDBJ databases">
        <title>De novo assembly and annotation of 12 fungi associated with fruit tree decline syndrome in Ontario, Canada.</title>
        <authorList>
            <person name="Sulman M."/>
            <person name="Ellouze W."/>
            <person name="Ilyukhin E."/>
        </authorList>
    </citation>
    <scope>NUCLEOTIDE SEQUENCE [LARGE SCALE GENOMIC DNA]</scope>
    <source>
        <strain evidence="10 11">M1-105</strain>
    </source>
</reference>
<evidence type="ECO:0000259" key="9">
    <source>
        <dbReference type="Pfam" id="PF02195"/>
    </source>
</evidence>
<dbReference type="PANTHER" id="PTHR21348">
    <property type="match status" value="1"/>
</dbReference>
<dbReference type="SUPFAM" id="SSF110849">
    <property type="entry name" value="ParB/Sulfiredoxin"/>
    <property type="match status" value="1"/>
</dbReference>
<gene>
    <name evidence="10" type="ORF">SLS56_005458</name>
</gene>
<comment type="similarity">
    <text evidence="1">Belongs to the sulfiredoxin family.</text>
</comment>
<evidence type="ECO:0000256" key="4">
    <source>
        <dbReference type="ARBA" id="ARBA00022840"/>
    </source>
</evidence>
<dbReference type="InterPro" id="IPR016692">
    <property type="entry name" value="Sulfiredoxin"/>
</dbReference>
<evidence type="ECO:0000256" key="5">
    <source>
        <dbReference type="ARBA" id="ARBA00022862"/>
    </source>
</evidence>
<dbReference type="Proteomes" id="UP001521116">
    <property type="component" value="Unassembled WGS sequence"/>
</dbReference>
<dbReference type="InterPro" id="IPR036086">
    <property type="entry name" value="ParB/Sulfiredoxin_sf"/>
</dbReference>
<evidence type="ECO:0000313" key="10">
    <source>
        <dbReference type="EMBL" id="KAL1629235.1"/>
    </source>
</evidence>
<keyword evidence="6" id="KW-0560">Oxidoreductase</keyword>
<organism evidence="10 11">
    <name type="scientific">Neofusicoccum ribis</name>
    <dbReference type="NCBI Taxonomy" id="45134"/>
    <lineage>
        <taxon>Eukaryota</taxon>
        <taxon>Fungi</taxon>
        <taxon>Dikarya</taxon>
        <taxon>Ascomycota</taxon>
        <taxon>Pezizomycotina</taxon>
        <taxon>Dothideomycetes</taxon>
        <taxon>Dothideomycetes incertae sedis</taxon>
        <taxon>Botryosphaeriales</taxon>
        <taxon>Botryosphaeriaceae</taxon>
        <taxon>Neofusicoccum</taxon>
    </lineage>
</organism>
<dbReference type="EMBL" id="JAJVDC020000055">
    <property type="protein sequence ID" value="KAL1629235.1"/>
    <property type="molecule type" value="Genomic_DNA"/>
</dbReference>
<keyword evidence="5" id="KW-0049">Antioxidant</keyword>
<name>A0ABR3SV41_9PEZI</name>
<accession>A0ABR3SV41</accession>
<dbReference type="InterPro" id="IPR003115">
    <property type="entry name" value="ParB_N"/>
</dbReference>
<evidence type="ECO:0000256" key="2">
    <source>
        <dbReference type="ARBA" id="ARBA00013055"/>
    </source>
</evidence>
<feature type="domain" description="ParB-like N-terminal" evidence="9">
    <location>
        <begin position="51"/>
        <end position="141"/>
    </location>
</feature>
<keyword evidence="11" id="KW-1185">Reference proteome</keyword>
<evidence type="ECO:0000256" key="8">
    <source>
        <dbReference type="ARBA" id="ARBA00047514"/>
    </source>
</evidence>
<protein>
    <recommendedName>
        <fullName evidence="2">sulfiredoxin</fullName>
        <ecNumber evidence="2">1.8.98.2</ecNumber>
    </recommendedName>
</protein>